<dbReference type="Gene3D" id="3.40.50.300">
    <property type="entry name" value="P-loop containing nucleotide triphosphate hydrolases"/>
    <property type="match status" value="3"/>
</dbReference>
<evidence type="ECO:0000256" key="3">
    <source>
        <dbReference type="ARBA" id="ARBA00022490"/>
    </source>
</evidence>
<dbReference type="Proteomes" id="UP000195030">
    <property type="component" value="Unassembled WGS sequence"/>
</dbReference>
<dbReference type="GO" id="GO:0005524">
    <property type="term" value="F:ATP binding"/>
    <property type="evidence" value="ECO:0007669"/>
    <property type="project" value="UniProtKB-UniRule"/>
</dbReference>
<dbReference type="NCBIfam" id="NF003673">
    <property type="entry name" value="PRK05298.1"/>
    <property type="match status" value="1"/>
</dbReference>
<dbReference type="InterPro" id="IPR024759">
    <property type="entry name" value="UvrB_YAD/RRR_dom"/>
</dbReference>
<dbReference type="PROSITE" id="PS51194">
    <property type="entry name" value="HELICASE_CTER"/>
    <property type="match status" value="1"/>
</dbReference>
<keyword evidence="5 12" id="KW-0227">DNA damage</keyword>
<evidence type="ECO:0000256" key="9">
    <source>
        <dbReference type="ARBA" id="ARBA00023204"/>
    </source>
</evidence>
<dbReference type="SUPFAM" id="SSF52540">
    <property type="entry name" value="P-loop containing nucleoside triphosphate hydrolases"/>
    <property type="match status" value="2"/>
</dbReference>
<gene>
    <name evidence="12" type="primary">uvrB</name>
    <name evidence="18" type="ORF">BK772_01655</name>
</gene>
<evidence type="ECO:0000259" key="17">
    <source>
        <dbReference type="PROSITE" id="PS51194"/>
    </source>
</evidence>
<dbReference type="InterPro" id="IPR001943">
    <property type="entry name" value="UVR_dom"/>
</dbReference>
<comment type="similarity">
    <text evidence="2 12 13">Belongs to the UvrB family.</text>
</comment>
<dbReference type="GO" id="GO:0009380">
    <property type="term" value="C:excinuclease repair complex"/>
    <property type="evidence" value="ECO:0007669"/>
    <property type="project" value="InterPro"/>
</dbReference>
<reference evidence="18 19" key="1">
    <citation type="submission" date="2016-10" db="EMBL/GenBank/DDBJ databases">
        <title>Comparative genomics of Bacillus thuringiensis reveals a path to pathogens against multiple invertebrate hosts.</title>
        <authorList>
            <person name="Zheng J."/>
            <person name="Gao Q."/>
            <person name="Liu H."/>
            <person name="Peng D."/>
            <person name="Ruan L."/>
            <person name="Sun M."/>
        </authorList>
    </citation>
    <scope>NUCLEOTIDE SEQUENCE [LARGE SCALE GENOMIC DNA]</scope>
    <source>
        <strain evidence="18">CTC</strain>
    </source>
</reference>
<evidence type="ECO:0000256" key="1">
    <source>
        <dbReference type="ARBA" id="ARBA00004496"/>
    </source>
</evidence>
<dbReference type="InterPro" id="IPR041471">
    <property type="entry name" value="UvrB_inter"/>
</dbReference>
<evidence type="ECO:0000256" key="5">
    <source>
        <dbReference type="ARBA" id="ARBA00022763"/>
    </source>
</evidence>
<dbReference type="PROSITE" id="PS51192">
    <property type="entry name" value="HELICASE_ATP_BIND_1"/>
    <property type="match status" value="1"/>
</dbReference>
<dbReference type="InterPro" id="IPR001650">
    <property type="entry name" value="Helicase_C-like"/>
</dbReference>
<dbReference type="InterPro" id="IPR004807">
    <property type="entry name" value="UvrB"/>
</dbReference>
<dbReference type="HAMAP" id="MF_00204">
    <property type="entry name" value="UvrB"/>
    <property type="match status" value="1"/>
</dbReference>
<dbReference type="Pfam" id="PF00271">
    <property type="entry name" value="Helicase_C"/>
    <property type="match status" value="1"/>
</dbReference>
<dbReference type="PANTHER" id="PTHR24029">
    <property type="entry name" value="UVRABC SYSTEM PROTEIN B"/>
    <property type="match status" value="1"/>
</dbReference>
<dbReference type="GO" id="GO:0009381">
    <property type="term" value="F:excinuclease ABC activity"/>
    <property type="evidence" value="ECO:0007669"/>
    <property type="project" value="UniProtKB-UniRule"/>
</dbReference>
<dbReference type="CDD" id="cd18790">
    <property type="entry name" value="SF2_C_UvrB"/>
    <property type="match status" value="1"/>
</dbReference>
<dbReference type="InterPro" id="IPR036876">
    <property type="entry name" value="UVR_dom_sf"/>
</dbReference>
<evidence type="ECO:0000313" key="19">
    <source>
        <dbReference type="Proteomes" id="UP000195030"/>
    </source>
</evidence>
<dbReference type="Pfam" id="PF17757">
    <property type="entry name" value="UvrB_inter"/>
    <property type="match status" value="1"/>
</dbReference>
<evidence type="ECO:0000256" key="4">
    <source>
        <dbReference type="ARBA" id="ARBA00022741"/>
    </source>
</evidence>
<dbReference type="RefSeq" id="WP_060632859.1">
    <property type="nucleotide sequence ID" value="NZ_NFEL01000017.1"/>
</dbReference>
<dbReference type="GO" id="GO:0016887">
    <property type="term" value="F:ATP hydrolysis activity"/>
    <property type="evidence" value="ECO:0007669"/>
    <property type="project" value="InterPro"/>
</dbReference>
<dbReference type="GO" id="GO:0005737">
    <property type="term" value="C:cytoplasm"/>
    <property type="evidence" value="ECO:0007669"/>
    <property type="project" value="UniProtKB-SubCell"/>
</dbReference>
<feature type="coiled-coil region" evidence="14">
    <location>
        <begin position="618"/>
        <end position="645"/>
    </location>
</feature>
<keyword evidence="9 12" id="KW-0234">DNA repair</keyword>
<dbReference type="SMART" id="SM00487">
    <property type="entry name" value="DEXDc"/>
    <property type="match status" value="1"/>
</dbReference>
<dbReference type="Pfam" id="PF04851">
    <property type="entry name" value="ResIII"/>
    <property type="match status" value="1"/>
</dbReference>
<dbReference type="EMBL" id="NFEL01000017">
    <property type="protein sequence ID" value="OUA12679.1"/>
    <property type="molecule type" value="Genomic_DNA"/>
</dbReference>
<name>A0A243GVM4_BACTF</name>
<dbReference type="NCBIfam" id="TIGR00631">
    <property type="entry name" value="uvrb"/>
    <property type="match status" value="1"/>
</dbReference>
<dbReference type="SMART" id="SM00490">
    <property type="entry name" value="HELICc"/>
    <property type="match status" value="1"/>
</dbReference>
<evidence type="ECO:0000256" key="14">
    <source>
        <dbReference type="SAM" id="Coils"/>
    </source>
</evidence>
<dbReference type="PANTHER" id="PTHR24029:SF0">
    <property type="entry name" value="UVRABC SYSTEM PROTEIN B"/>
    <property type="match status" value="1"/>
</dbReference>
<dbReference type="GO" id="GO:0006289">
    <property type="term" value="P:nucleotide-excision repair"/>
    <property type="evidence" value="ECO:0007669"/>
    <property type="project" value="UniProtKB-UniRule"/>
</dbReference>
<evidence type="ECO:0000256" key="10">
    <source>
        <dbReference type="ARBA" id="ARBA00026033"/>
    </source>
</evidence>
<evidence type="ECO:0000256" key="11">
    <source>
        <dbReference type="ARBA" id="ARBA00029504"/>
    </source>
</evidence>
<dbReference type="Pfam" id="PF12344">
    <property type="entry name" value="UvrB"/>
    <property type="match status" value="1"/>
</dbReference>
<keyword evidence="7 12" id="KW-0067">ATP-binding</keyword>
<dbReference type="Gene3D" id="4.10.860.10">
    <property type="entry name" value="UVR domain"/>
    <property type="match status" value="1"/>
</dbReference>
<evidence type="ECO:0000259" key="15">
    <source>
        <dbReference type="PROSITE" id="PS50151"/>
    </source>
</evidence>
<proteinExistence type="inferred from homology"/>
<dbReference type="GO" id="GO:0003677">
    <property type="term" value="F:DNA binding"/>
    <property type="evidence" value="ECO:0007669"/>
    <property type="project" value="UniProtKB-UniRule"/>
</dbReference>
<keyword evidence="4 12" id="KW-0547">Nucleotide-binding</keyword>
<keyword evidence="8 12" id="KW-0267">Excision nuclease</keyword>
<dbReference type="Gene3D" id="6.10.140.240">
    <property type="match status" value="1"/>
</dbReference>
<dbReference type="AlphaFoldDB" id="A0A243GVM4"/>
<feature type="coiled-coil region" evidence="14">
    <location>
        <begin position="253"/>
        <end position="284"/>
    </location>
</feature>
<evidence type="ECO:0000256" key="12">
    <source>
        <dbReference type="HAMAP-Rule" id="MF_00204"/>
    </source>
</evidence>
<keyword evidence="12 13" id="KW-0742">SOS response</keyword>
<dbReference type="InterPro" id="IPR006935">
    <property type="entry name" value="Helicase/UvrB_N"/>
</dbReference>
<evidence type="ECO:0000259" key="16">
    <source>
        <dbReference type="PROSITE" id="PS51192"/>
    </source>
</evidence>
<dbReference type="Pfam" id="PF02151">
    <property type="entry name" value="UVR"/>
    <property type="match status" value="1"/>
</dbReference>
<comment type="subunit">
    <text evidence="10 12 13">Forms a heterotetramer with UvrA during the search for lesions. Interacts with UvrC in an incision complex.</text>
</comment>
<dbReference type="CDD" id="cd17916">
    <property type="entry name" value="DEXHc_UvrB"/>
    <property type="match status" value="1"/>
</dbReference>
<dbReference type="PROSITE" id="PS50151">
    <property type="entry name" value="UVR"/>
    <property type="match status" value="1"/>
</dbReference>
<sequence>MEHQFEIISAYSPQGDQPVAIEKLVEGINSGKKKQVLLGATGTGKTFTISNVIKEVQKPTLVMAHNKTLAGQLYSELKDFFPNNAVEYFVSYYDYYQPEAYVPQTDTFIEKDAQINDEIDKLRHSATSALFERDDVIIVASVSCIYGLGSPEEYRELVVSLRVGMEKDRNQLLRELVDVQYGRNDIDFKRGTFRVRGDVVEIFPASLDEHCIRIEFFGDEIDRIREVNALTGEVLAERDHVAIFPASHFVTREEKMKVAIENIEKELEERLKELNDNGKLLEAQRIEQRTRYDLEMMREMGFCSGIENYSRHLTLRPAGATPYTLLDYFPEDFLIVMDESHVSVPQVRAMYNGDQARKQVLVDHGFRLPSALDNRPLTFDEFEEKTNQVIYVSATPGPYELEQSPEVIEQIIRPTGLLDPPIDIRPIEGQIDDLLGEIQDRIAKNERVLITTLTKKMSEDLTDYLKDVGIKVNYLHSEIKTLERIEIIRDLRLGKFDVLVGINLLREGLDIPEVSLVAILDADKEGFLRSERSLIQTIGRAARNENGRVIMYADRITRSMGIAIEETQRRRTIQEAYNKEHGITPKTIQKGVRDVIRATTTAEETETYEATPAKKMTKKEREKTIAKMEAEMKEAAKALDFERAAELRDLLLELKAEG</sequence>
<feature type="binding site" evidence="12">
    <location>
        <begin position="39"/>
        <end position="46"/>
    </location>
    <ligand>
        <name>ATP</name>
        <dbReference type="ChEBI" id="CHEBI:30616"/>
    </ligand>
</feature>
<dbReference type="GO" id="GO:0009432">
    <property type="term" value="P:SOS response"/>
    <property type="evidence" value="ECO:0007669"/>
    <property type="project" value="UniProtKB-UniRule"/>
</dbReference>
<evidence type="ECO:0000256" key="8">
    <source>
        <dbReference type="ARBA" id="ARBA00022881"/>
    </source>
</evidence>
<dbReference type="InterPro" id="IPR014001">
    <property type="entry name" value="Helicase_ATP-bd"/>
</dbReference>
<feature type="short sequence motif" description="Beta-hairpin" evidence="12">
    <location>
        <begin position="92"/>
        <end position="115"/>
    </location>
</feature>
<evidence type="ECO:0000256" key="2">
    <source>
        <dbReference type="ARBA" id="ARBA00008533"/>
    </source>
</evidence>
<feature type="domain" description="UVR" evidence="15">
    <location>
        <begin position="622"/>
        <end position="657"/>
    </location>
</feature>
<keyword evidence="6 12" id="KW-0228">DNA excision</keyword>
<evidence type="ECO:0000256" key="13">
    <source>
        <dbReference type="RuleBase" id="RU003587"/>
    </source>
</evidence>
<keyword evidence="14" id="KW-0175">Coiled coil</keyword>
<evidence type="ECO:0000256" key="6">
    <source>
        <dbReference type="ARBA" id="ARBA00022769"/>
    </source>
</evidence>
<dbReference type="InterPro" id="IPR027417">
    <property type="entry name" value="P-loop_NTPase"/>
</dbReference>
<protein>
    <recommendedName>
        <fullName evidence="11 12">UvrABC system protein B</fullName>
        <shortName evidence="12">Protein UvrB</shortName>
    </recommendedName>
    <alternativeName>
        <fullName evidence="12">Excinuclease ABC subunit B</fullName>
    </alternativeName>
</protein>
<comment type="caution">
    <text evidence="18">The sequence shown here is derived from an EMBL/GenBank/DDBJ whole genome shotgun (WGS) entry which is preliminary data.</text>
</comment>
<comment type="subcellular location">
    <subcellularLocation>
        <location evidence="1 12 13">Cytoplasm</location>
    </subcellularLocation>
</comment>
<feature type="domain" description="Helicase C-terminal" evidence="17">
    <location>
        <begin position="430"/>
        <end position="596"/>
    </location>
</feature>
<evidence type="ECO:0000313" key="18">
    <source>
        <dbReference type="EMBL" id="OUA12679.1"/>
    </source>
</evidence>
<dbReference type="SUPFAM" id="SSF46600">
    <property type="entry name" value="C-terminal UvrC-binding domain of UvrB"/>
    <property type="match status" value="1"/>
</dbReference>
<feature type="domain" description="Helicase ATP-binding" evidence="16">
    <location>
        <begin position="26"/>
        <end position="160"/>
    </location>
</feature>
<comment type="domain">
    <text evidence="12">The beta-hairpin motif is involved in DNA binding.</text>
</comment>
<accession>A0A243GVM4</accession>
<organism evidence="18 19">
    <name type="scientific">Bacillus thuringiensis subsp. finitimus</name>
    <dbReference type="NCBI Taxonomy" id="29337"/>
    <lineage>
        <taxon>Bacteria</taxon>
        <taxon>Bacillati</taxon>
        <taxon>Bacillota</taxon>
        <taxon>Bacilli</taxon>
        <taxon>Bacillales</taxon>
        <taxon>Bacillaceae</taxon>
        <taxon>Bacillus</taxon>
        <taxon>Bacillus cereus group</taxon>
    </lineage>
</organism>
<evidence type="ECO:0000256" key="7">
    <source>
        <dbReference type="ARBA" id="ARBA00022840"/>
    </source>
</evidence>
<comment type="function">
    <text evidence="12">The UvrABC repair system catalyzes the recognition and processing of DNA lesions. A damage recognition complex composed of 2 UvrA and 2 UvrB subunits scans DNA for abnormalities. Upon binding of the UvrA(2)B(2) complex to a putative damaged site, the DNA wraps around one UvrB monomer. DNA wrap is dependent on ATP binding by UvrB and probably causes local melting of the DNA helix, facilitating insertion of UvrB beta-hairpin between the DNA strands. Then UvrB probes one DNA strand for the presence of a lesion. If a lesion is found the UvrA subunits dissociate and the UvrB-DNA preincision complex is formed. This complex is subsequently bound by UvrC and the second UvrB is released. If no lesion is found, the DNA wraps around the other UvrB subunit that will check the other stand for damage.</text>
</comment>
<keyword evidence="3 12" id="KW-0963">Cytoplasm</keyword>